<evidence type="ECO:0000313" key="4">
    <source>
        <dbReference type="Proteomes" id="UP000294257"/>
    </source>
</evidence>
<dbReference type="Gene3D" id="3.40.50.280">
    <property type="entry name" value="Cobalamin-binding domain"/>
    <property type="match status" value="1"/>
</dbReference>
<organism evidence="3 4">
    <name type="scientific">Herbihabitans rhizosphaerae</name>
    <dbReference type="NCBI Taxonomy" id="1872711"/>
    <lineage>
        <taxon>Bacteria</taxon>
        <taxon>Bacillati</taxon>
        <taxon>Actinomycetota</taxon>
        <taxon>Actinomycetes</taxon>
        <taxon>Pseudonocardiales</taxon>
        <taxon>Pseudonocardiaceae</taxon>
        <taxon>Herbihabitans</taxon>
    </lineage>
</organism>
<evidence type="ECO:0000313" key="3">
    <source>
        <dbReference type="EMBL" id="RZS36796.1"/>
    </source>
</evidence>
<keyword evidence="4" id="KW-1185">Reference proteome</keyword>
<dbReference type="InterPro" id="IPR006099">
    <property type="entry name" value="MeMalonylCoA_mutase_a/b_cat"/>
</dbReference>
<dbReference type="Gene3D" id="3.20.20.240">
    <property type="entry name" value="Methylmalonyl-CoA mutase"/>
    <property type="match status" value="1"/>
</dbReference>
<reference evidence="3 4" key="1">
    <citation type="submission" date="2019-02" db="EMBL/GenBank/DDBJ databases">
        <title>Genomic Encyclopedia of Type Strains, Phase IV (KMG-IV): sequencing the most valuable type-strain genomes for metagenomic binning, comparative biology and taxonomic classification.</title>
        <authorList>
            <person name="Goeker M."/>
        </authorList>
    </citation>
    <scope>NUCLEOTIDE SEQUENCE [LARGE SCALE GENOMIC DNA]</scope>
    <source>
        <strain evidence="3 4">DSM 101727</strain>
    </source>
</reference>
<sequence>MTTPPEELSLAAEFAAPERAEWQRLVAGVLRKLGAVGENFTGDAEELLASTTYDGITLRPLYTSDDVSPPAGMPGLPPFTRGSRPEGHLATGWDVRARHADPDPVAAKRAVLADLENGVTSLWLVLGDAGLPLGSLADVLHEVYTDLAPVTLDAGADFAAAADELLAVHSDKGVPASAVRGNLGADPIGRHAATGQPSDVDGAAALAARVAPSYPSLRTIMVDALPYHDAGGSDAQELGCSLATAVAYLRALTGAGLSVDQAAGQLEFRYAATADQFLTIAKLRAARRLWARVLEVSGAAPQPQLQHAVTSSAMMTRRDPWVNMLRTTLACFGAGVGGADSVTVQPFDAALGLPDSFARRIARNTQSVLLEESKVAGVIDPAGGSWYVEKLSDDLARAAWAWFTEIEAAGGIVSTVDSGLVAERLAATAAERASNIATRTDAITGVSEFPNVAEKLPRREPAPAAPSGGLPKRRYAEDFEKLRDWSDRHLESTGSRPTVFLATLGKPSFYTARATFAANLFGAAGIETPDAGPTETPDDIAKSFVDSGATVACLCGSNRSYEDYAGPVAAALKQAGAKKVLLAGKPDEAWEQAGVDGFVYTGCDALAVLRSTVEFLS</sequence>
<dbReference type="EMBL" id="SGWQ01000006">
    <property type="protein sequence ID" value="RZS36796.1"/>
    <property type="molecule type" value="Genomic_DNA"/>
</dbReference>
<evidence type="ECO:0000256" key="1">
    <source>
        <dbReference type="ARBA" id="ARBA00011870"/>
    </source>
</evidence>
<dbReference type="PANTHER" id="PTHR48101:SF4">
    <property type="entry name" value="METHYLMALONYL-COA MUTASE, MITOCHONDRIAL"/>
    <property type="match status" value="1"/>
</dbReference>
<dbReference type="InterPro" id="IPR016176">
    <property type="entry name" value="Cbl-dep_enz_cat"/>
</dbReference>
<protein>
    <submittedName>
        <fullName evidence="3">Heterodimeric methylmalonyl-CoA mutase small subunit</fullName>
    </submittedName>
</protein>
<dbReference type="AlphaFoldDB" id="A0A4Q7KKQ5"/>
<dbReference type="Pfam" id="PF01642">
    <property type="entry name" value="MM_CoA_mutase"/>
    <property type="match status" value="1"/>
</dbReference>
<dbReference type="Proteomes" id="UP000294257">
    <property type="component" value="Unassembled WGS sequence"/>
</dbReference>
<dbReference type="OrthoDB" id="9762378at2"/>
<gene>
    <name evidence="3" type="ORF">EV193_10630</name>
</gene>
<comment type="caution">
    <text evidence="3">The sequence shown here is derived from an EMBL/GenBank/DDBJ whole genome shotgun (WGS) entry which is preliminary data.</text>
</comment>
<evidence type="ECO:0000259" key="2">
    <source>
        <dbReference type="Pfam" id="PF01642"/>
    </source>
</evidence>
<dbReference type="PANTHER" id="PTHR48101">
    <property type="entry name" value="METHYLMALONYL-COA MUTASE, MITOCHONDRIAL-RELATED"/>
    <property type="match status" value="1"/>
</dbReference>
<dbReference type="GO" id="GO:0004494">
    <property type="term" value="F:methylmalonyl-CoA mutase activity"/>
    <property type="evidence" value="ECO:0007669"/>
    <property type="project" value="UniProtKB-EC"/>
</dbReference>
<dbReference type="SUPFAM" id="SSF51703">
    <property type="entry name" value="Cobalamin (vitamin B12)-dependent enzymes"/>
    <property type="match status" value="1"/>
</dbReference>
<dbReference type="GO" id="GO:0031419">
    <property type="term" value="F:cobalamin binding"/>
    <property type="evidence" value="ECO:0007669"/>
    <property type="project" value="UniProtKB-KW"/>
</dbReference>
<comment type="subunit">
    <text evidence="1">Heterodimer of an alpha and a beta chain.</text>
</comment>
<proteinExistence type="predicted"/>
<dbReference type="RefSeq" id="WP_130345432.1">
    <property type="nucleotide sequence ID" value="NZ_SGWQ01000006.1"/>
</dbReference>
<feature type="domain" description="Methylmalonyl-CoA mutase alpha/beta chain catalytic" evidence="2">
    <location>
        <begin position="52"/>
        <end position="453"/>
    </location>
</feature>
<name>A0A4Q7KKQ5_9PSEU</name>
<accession>A0A4Q7KKQ5</accession>
<dbReference type="CDD" id="cd03677">
    <property type="entry name" value="MM_CoA_mutase_beta"/>
    <property type="match status" value="1"/>
</dbReference>